<dbReference type="GO" id="GO:0005829">
    <property type="term" value="C:cytosol"/>
    <property type="evidence" value="ECO:0007669"/>
    <property type="project" value="TreeGrafter"/>
</dbReference>
<evidence type="ECO:0000313" key="3">
    <source>
        <dbReference type="EMBL" id="ABE34003.1"/>
    </source>
</evidence>
<dbReference type="KEGG" id="bxb:DR64_7279"/>
<dbReference type="Gene3D" id="3.40.50.720">
    <property type="entry name" value="NAD(P)-binding Rossmann-like Domain"/>
    <property type="match status" value="2"/>
</dbReference>
<dbReference type="InterPro" id="IPR006140">
    <property type="entry name" value="D-isomer_DH_NAD-bd"/>
</dbReference>
<dbReference type="SUPFAM" id="SSF51735">
    <property type="entry name" value="NAD(P)-binding Rossmann-fold domains"/>
    <property type="match status" value="1"/>
</dbReference>
<evidence type="ECO:0000313" key="4">
    <source>
        <dbReference type="Proteomes" id="UP000001817"/>
    </source>
</evidence>
<evidence type="ECO:0000256" key="1">
    <source>
        <dbReference type="ARBA" id="ARBA00023002"/>
    </source>
</evidence>
<dbReference type="KEGG" id="bxe:Bxe_B1979"/>
<dbReference type="PANTHER" id="PTHR10996:SF114">
    <property type="entry name" value="GLYOXYLATE_HYDROXYPYRUVATE REDUCTASE A"/>
    <property type="match status" value="1"/>
</dbReference>
<gene>
    <name evidence="3" type="ORF">Bxe_B1979</name>
</gene>
<dbReference type="OrthoDB" id="9787219at2"/>
<dbReference type="PANTHER" id="PTHR10996">
    <property type="entry name" value="2-HYDROXYACID DEHYDROGENASE-RELATED"/>
    <property type="match status" value="1"/>
</dbReference>
<protein>
    <submittedName>
        <fullName evidence="3">Dehydrogenase</fullName>
    </submittedName>
</protein>
<evidence type="ECO:0000259" key="2">
    <source>
        <dbReference type="Pfam" id="PF02826"/>
    </source>
</evidence>
<dbReference type="GO" id="GO:0016618">
    <property type="term" value="F:hydroxypyruvate reductase [NAD(P)H] activity"/>
    <property type="evidence" value="ECO:0007669"/>
    <property type="project" value="TreeGrafter"/>
</dbReference>
<keyword evidence="4" id="KW-1185">Reference proteome</keyword>
<dbReference type="STRING" id="266265.Bxe_B1979"/>
<dbReference type="InterPro" id="IPR050223">
    <property type="entry name" value="D-isomer_2-hydroxyacid_DH"/>
</dbReference>
<dbReference type="GO" id="GO:0030267">
    <property type="term" value="F:glyoxylate reductase (NADPH) activity"/>
    <property type="evidence" value="ECO:0007669"/>
    <property type="project" value="TreeGrafter"/>
</dbReference>
<accession>Q13PI6</accession>
<dbReference type="InterPro" id="IPR036291">
    <property type="entry name" value="NAD(P)-bd_dom_sf"/>
</dbReference>
<dbReference type="eggNOG" id="COG0111">
    <property type="taxonomic scope" value="Bacteria"/>
</dbReference>
<keyword evidence="1" id="KW-0560">Oxidoreductase</keyword>
<organism evidence="3 4">
    <name type="scientific">Paraburkholderia xenovorans (strain LB400)</name>
    <dbReference type="NCBI Taxonomy" id="266265"/>
    <lineage>
        <taxon>Bacteria</taxon>
        <taxon>Pseudomonadati</taxon>
        <taxon>Pseudomonadota</taxon>
        <taxon>Betaproteobacteria</taxon>
        <taxon>Burkholderiales</taxon>
        <taxon>Burkholderiaceae</taxon>
        <taxon>Paraburkholderia</taxon>
    </lineage>
</organism>
<dbReference type="Proteomes" id="UP000001817">
    <property type="component" value="Chromosome 2"/>
</dbReference>
<dbReference type="AlphaFoldDB" id="Q13PI6"/>
<sequence>MGNCETLVVKSGGSGALTEWRCEFDRLAPELDVRDWDDPDVDPDAVSYALVWQPSPGRLAAFRHLRLIISAVAGVDHILADPDLPKHVPIMRMVTPETAERMADFVAMAALALIRQLPELMSAQRDGQWLAGLTGRIAADTTVGIMGLGRLGLHAALRLRAVGFRVAGWSRGRKIVQGVTTYAGPEDLPRFLAESQVLVNLLPDTSETAGIVNSKTIALLPAGASLINVGRGSHIVENALLDALDTHRLSNAIIDVHDVEPLAPSHAFWHHPRIIMTPHIASIASRASRAQLAASAIRAVREGKPVPFLFEPTRGY</sequence>
<feature type="domain" description="D-isomer specific 2-hydroxyacid dehydrogenase NAD-binding" evidence="2">
    <location>
        <begin position="108"/>
        <end position="281"/>
    </location>
</feature>
<name>Q13PI6_PARXL</name>
<reference evidence="3 4" key="1">
    <citation type="journal article" date="2006" name="Proc. Natl. Acad. Sci. U.S.A.">
        <title>Burkholderia xenovorans LB400 harbors a multi-replicon, 9.73-Mbp genome shaped for versatility.</title>
        <authorList>
            <person name="Chain P.S."/>
            <person name="Denef V.J."/>
            <person name="Konstantinidis K.T."/>
            <person name="Vergez L.M."/>
            <person name="Agullo L."/>
            <person name="Reyes V.L."/>
            <person name="Hauser L."/>
            <person name="Cordova M."/>
            <person name="Gomez L."/>
            <person name="Gonzalez M."/>
            <person name="Land M."/>
            <person name="Lao V."/>
            <person name="Larimer F."/>
            <person name="LiPuma J.J."/>
            <person name="Mahenthiralingam E."/>
            <person name="Malfatti S.A."/>
            <person name="Marx C.J."/>
            <person name="Parnell J.J."/>
            <person name="Ramette A."/>
            <person name="Richardson P."/>
            <person name="Seeger M."/>
            <person name="Smith D."/>
            <person name="Spilker T."/>
            <person name="Sul W.J."/>
            <person name="Tsoi T.V."/>
            <person name="Ulrich L.E."/>
            <person name="Zhulin I.B."/>
            <person name="Tiedje J.M."/>
        </authorList>
    </citation>
    <scope>NUCLEOTIDE SEQUENCE [LARGE SCALE GENOMIC DNA]</scope>
    <source>
        <strain evidence="3 4">LB400</strain>
    </source>
</reference>
<dbReference type="GO" id="GO:0051287">
    <property type="term" value="F:NAD binding"/>
    <property type="evidence" value="ECO:0007669"/>
    <property type="project" value="InterPro"/>
</dbReference>
<dbReference type="PATRIC" id="fig|266265.5.peg.5760"/>
<dbReference type="CDD" id="cd12164">
    <property type="entry name" value="GDH_like_2"/>
    <property type="match status" value="1"/>
</dbReference>
<dbReference type="EMBL" id="CP000271">
    <property type="protein sequence ID" value="ABE34003.1"/>
    <property type="molecule type" value="Genomic_DNA"/>
</dbReference>
<dbReference type="SUPFAM" id="SSF52283">
    <property type="entry name" value="Formate/glycerate dehydrogenase catalytic domain-like"/>
    <property type="match status" value="1"/>
</dbReference>
<dbReference type="Pfam" id="PF02826">
    <property type="entry name" value="2-Hacid_dh_C"/>
    <property type="match status" value="1"/>
</dbReference>
<proteinExistence type="predicted"/>